<evidence type="ECO:0000313" key="9">
    <source>
        <dbReference type="EMBL" id="MCA9385825.1"/>
    </source>
</evidence>
<dbReference type="CDD" id="cd00432">
    <property type="entry name" value="Ribosomal_L18_L5e"/>
    <property type="match status" value="1"/>
</dbReference>
<evidence type="ECO:0000256" key="7">
    <source>
        <dbReference type="HAMAP-Rule" id="MF_01337"/>
    </source>
</evidence>
<dbReference type="SUPFAM" id="SSF53137">
    <property type="entry name" value="Translational machinery components"/>
    <property type="match status" value="1"/>
</dbReference>
<dbReference type="NCBIfam" id="TIGR00060">
    <property type="entry name" value="L18_bact"/>
    <property type="match status" value="1"/>
</dbReference>
<sequence length="116" mass="12802">MIMKLKKDSSRSKRKLRIRKKVSGTESRPRVTVYRSNAHIYVQAVDDITGVTIASGNDKDTSKGTNVEKAEKVGASVGKALKSKNIKHVVFDRNGYKYHGRVKAVADGIRESGVEV</sequence>
<keyword evidence="4 7" id="KW-0689">Ribosomal protein</keyword>
<dbReference type="PANTHER" id="PTHR12899">
    <property type="entry name" value="39S RIBOSOMAL PROTEIN L18, MITOCHONDRIAL"/>
    <property type="match status" value="1"/>
</dbReference>
<dbReference type="GO" id="GO:0005840">
    <property type="term" value="C:ribosome"/>
    <property type="evidence" value="ECO:0007669"/>
    <property type="project" value="UniProtKB-KW"/>
</dbReference>
<keyword evidence="3 7" id="KW-0694">RNA-binding</keyword>
<proteinExistence type="inferred from homology"/>
<reference evidence="9" key="1">
    <citation type="submission" date="2020-04" db="EMBL/GenBank/DDBJ databases">
        <authorList>
            <person name="Zhang T."/>
        </authorList>
    </citation>
    <scope>NUCLEOTIDE SEQUENCE</scope>
    <source>
        <strain evidence="9">HKST-UBA11</strain>
    </source>
</reference>
<accession>A0A955RKI6</accession>
<dbReference type="GO" id="GO:0006412">
    <property type="term" value="P:translation"/>
    <property type="evidence" value="ECO:0007669"/>
    <property type="project" value="UniProtKB-UniRule"/>
</dbReference>
<feature type="compositionally biased region" description="Basic and acidic residues" evidence="8">
    <location>
        <begin position="1"/>
        <end position="11"/>
    </location>
</feature>
<keyword evidence="5 7" id="KW-0687">Ribonucleoprotein</keyword>
<dbReference type="InterPro" id="IPR057268">
    <property type="entry name" value="Ribosomal_L18"/>
</dbReference>
<comment type="caution">
    <text evidence="9">The sequence shown here is derived from an EMBL/GenBank/DDBJ whole genome shotgun (WGS) entry which is preliminary data.</text>
</comment>
<protein>
    <recommendedName>
        <fullName evidence="6 7">Large ribosomal subunit protein uL18</fullName>
    </recommendedName>
</protein>
<dbReference type="Gene3D" id="3.30.420.100">
    <property type="match status" value="1"/>
</dbReference>
<gene>
    <name evidence="7" type="primary">rplR</name>
    <name evidence="9" type="ORF">KC717_04200</name>
</gene>
<dbReference type="InterPro" id="IPR005484">
    <property type="entry name" value="Ribosomal_uL18_bac/plant/anim"/>
</dbReference>
<evidence type="ECO:0000256" key="6">
    <source>
        <dbReference type="ARBA" id="ARBA00035197"/>
    </source>
</evidence>
<dbReference type="Pfam" id="PF00861">
    <property type="entry name" value="Ribosomal_L18p"/>
    <property type="match status" value="1"/>
</dbReference>
<dbReference type="GO" id="GO:0005737">
    <property type="term" value="C:cytoplasm"/>
    <property type="evidence" value="ECO:0007669"/>
    <property type="project" value="UniProtKB-ARBA"/>
</dbReference>
<dbReference type="AlphaFoldDB" id="A0A955RKI6"/>
<evidence type="ECO:0000256" key="3">
    <source>
        <dbReference type="ARBA" id="ARBA00022884"/>
    </source>
</evidence>
<dbReference type="GO" id="GO:0008097">
    <property type="term" value="F:5S rRNA binding"/>
    <property type="evidence" value="ECO:0007669"/>
    <property type="project" value="TreeGrafter"/>
</dbReference>
<reference evidence="9" key="2">
    <citation type="journal article" date="2021" name="Microbiome">
        <title>Successional dynamics and alternative stable states in a saline activated sludge microbial community over 9 years.</title>
        <authorList>
            <person name="Wang Y."/>
            <person name="Ye J."/>
            <person name="Ju F."/>
            <person name="Liu L."/>
            <person name="Boyd J.A."/>
            <person name="Deng Y."/>
            <person name="Parks D.H."/>
            <person name="Jiang X."/>
            <person name="Yin X."/>
            <person name="Woodcroft B.J."/>
            <person name="Tyson G.W."/>
            <person name="Hugenholtz P."/>
            <person name="Polz M.F."/>
            <person name="Zhang T."/>
        </authorList>
    </citation>
    <scope>NUCLEOTIDE SEQUENCE</scope>
    <source>
        <strain evidence="9">HKST-UBA11</strain>
    </source>
</reference>
<evidence type="ECO:0000256" key="8">
    <source>
        <dbReference type="SAM" id="MobiDB-lite"/>
    </source>
</evidence>
<comment type="similarity">
    <text evidence="1 7">Belongs to the universal ribosomal protein uL18 family.</text>
</comment>
<dbReference type="GO" id="GO:1990904">
    <property type="term" value="C:ribonucleoprotein complex"/>
    <property type="evidence" value="ECO:0007669"/>
    <property type="project" value="UniProtKB-KW"/>
</dbReference>
<feature type="region of interest" description="Disordered" evidence="8">
    <location>
        <begin position="1"/>
        <end position="29"/>
    </location>
</feature>
<dbReference type="PANTHER" id="PTHR12899:SF3">
    <property type="entry name" value="LARGE RIBOSOMAL SUBUNIT PROTEIN UL18M"/>
    <property type="match status" value="1"/>
</dbReference>
<comment type="function">
    <text evidence="7">This is one of the proteins that bind and probably mediate the attachment of the 5S RNA into the large ribosomal subunit, where it forms part of the central protuberance.</text>
</comment>
<organism evidence="9 10">
    <name type="scientific">Candidatus Dojkabacteria bacterium</name>
    <dbReference type="NCBI Taxonomy" id="2099670"/>
    <lineage>
        <taxon>Bacteria</taxon>
        <taxon>Candidatus Dojkabacteria</taxon>
    </lineage>
</organism>
<evidence type="ECO:0000256" key="2">
    <source>
        <dbReference type="ARBA" id="ARBA00022730"/>
    </source>
</evidence>
<name>A0A955RKI6_9BACT</name>
<evidence type="ECO:0000313" key="10">
    <source>
        <dbReference type="Proteomes" id="UP000754563"/>
    </source>
</evidence>
<feature type="compositionally biased region" description="Basic residues" evidence="8">
    <location>
        <begin position="12"/>
        <end position="22"/>
    </location>
</feature>
<evidence type="ECO:0000256" key="1">
    <source>
        <dbReference type="ARBA" id="ARBA00007116"/>
    </source>
</evidence>
<comment type="subunit">
    <text evidence="7">Part of the 50S ribosomal subunit; part of the 5S rRNA/L5/L18/L25 subcomplex. Contacts the 5S and 23S rRNAs.</text>
</comment>
<evidence type="ECO:0000256" key="5">
    <source>
        <dbReference type="ARBA" id="ARBA00023274"/>
    </source>
</evidence>
<dbReference type="EMBL" id="JAGQLH010000047">
    <property type="protein sequence ID" value="MCA9385825.1"/>
    <property type="molecule type" value="Genomic_DNA"/>
</dbReference>
<dbReference type="InterPro" id="IPR004389">
    <property type="entry name" value="Ribosomal_uL18_bac-type"/>
</dbReference>
<keyword evidence="2 7" id="KW-0699">rRNA-binding</keyword>
<dbReference type="FunFam" id="3.30.420.100:FF:000001">
    <property type="entry name" value="50S ribosomal protein L18"/>
    <property type="match status" value="1"/>
</dbReference>
<evidence type="ECO:0000256" key="4">
    <source>
        <dbReference type="ARBA" id="ARBA00022980"/>
    </source>
</evidence>
<dbReference type="GO" id="GO:0003735">
    <property type="term" value="F:structural constituent of ribosome"/>
    <property type="evidence" value="ECO:0007669"/>
    <property type="project" value="InterPro"/>
</dbReference>
<dbReference type="HAMAP" id="MF_01337_B">
    <property type="entry name" value="Ribosomal_uL18_B"/>
    <property type="match status" value="1"/>
</dbReference>
<dbReference type="Proteomes" id="UP000754563">
    <property type="component" value="Unassembled WGS sequence"/>
</dbReference>